<dbReference type="PROSITE" id="PS50206">
    <property type="entry name" value="RHODANESE_3"/>
    <property type="match status" value="1"/>
</dbReference>
<dbReference type="AlphaFoldDB" id="A0A941GMC4"/>
<dbReference type="Gene3D" id="3.40.250.10">
    <property type="entry name" value="Rhodanese-like domain"/>
    <property type="match status" value="1"/>
</dbReference>
<proteinExistence type="predicted"/>
<evidence type="ECO:0000313" key="3">
    <source>
        <dbReference type="Proteomes" id="UP000767446"/>
    </source>
</evidence>
<dbReference type="InterPro" id="IPR036873">
    <property type="entry name" value="Rhodanese-like_dom_sf"/>
</dbReference>
<dbReference type="SUPFAM" id="SSF52821">
    <property type="entry name" value="Rhodanese/Cell cycle control phosphatase"/>
    <property type="match status" value="1"/>
</dbReference>
<organism evidence="2 3">
    <name type="scientific">Gomphosphaeria aponina SAG 52.96 = DSM 107014</name>
    <dbReference type="NCBI Taxonomy" id="1521640"/>
    <lineage>
        <taxon>Bacteria</taxon>
        <taxon>Bacillati</taxon>
        <taxon>Cyanobacteriota</taxon>
        <taxon>Cyanophyceae</taxon>
        <taxon>Oscillatoriophycideae</taxon>
        <taxon>Chroococcales</taxon>
        <taxon>Gomphosphaeriaceae</taxon>
        <taxon>Gomphosphaeria</taxon>
    </lineage>
</organism>
<dbReference type="PANTHER" id="PTHR45431:SF3">
    <property type="entry name" value="RHODANESE-LIKE DOMAIN-CONTAINING PROTEIN 15, CHLOROPLASTIC"/>
    <property type="match status" value="1"/>
</dbReference>
<dbReference type="InterPro" id="IPR001763">
    <property type="entry name" value="Rhodanese-like_dom"/>
</dbReference>
<dbReference type="Pfam" id="PF00581">
    <property type="entry name" value="Rhodanese"/>
    <property type="match status" value="1"/>
</dbReference>
<dbReference type="SMART" id="SM00450">
    <property type="entry name" value="RHOD"/>
    <property type="match status" value="1"/>
</dbReference>
<name>A0A941GMC4_9CHRO</name>
<protein>
    <submittedName>
        <fullName evidence="2">Rhodanese-like domain-containing protein</fullName>
    </submittedName>
</protein>
<comment type="caution">
    <text evidence="2">The sequence shown here is derived from an EMBL/GenBank/DDBJ whole genome shotgun (WGS) entry which is preliminary data.</text>
</comment>
<dbReference type="InterPro" id="IPR052367">
    <property type="entry name" value="Thiosulfate_ST/Rhodanese-like"/>
</dbReference>
<sequence length="123" mass="13938">MKAYFTNISPQEFAQLNQQPLLIDVRSKLEYLTGHAPKAINLSLPRILLGNIPILRQRVLPEWFLNLPKDEPIAIICLSAHRSPIIAKELVKAGFTQVFNITGGMLEWRRLNMVTFTGKSEAI</sequence>
<gene>
    <name evidence="2" type="ORF">DSM107014_00310</name>
</gene>
<dbReference type="PANTHER" id="PTHR45431">
    <property type="entry name" value="RHODANESE-LIKE DOMAIN-CONTAINING PROTEIN 15, CHLOROPLASTIC"/>
    <property type="match status" value="1"/>
</dbReference>
<evidence type="ECO:0000313" key="2">
    <source>
        <dbReference type="EMBL" id="MBR8826342.1"/>
    </source>
</evidence>
<accession>A0A941GMC4</accession>
<feature type="domain" description="Rhodanese" evidence="1">
    <location>
        <begin position="16"/>
        <end position="117"/>
    </location>
</feature>
<reference evidence="2" key="1">
    <citation type="submission" date="2021-02" db="EMBL/GenBank/DDBJ databases">
        <title>Metagenome analyses of Stigonema ocellatum DSM 106950, Chlorogloea purpurea SAG 13.99 and Gomphosphaeria aponina DSM 107014.</title>
        <authorList>
            <person name="Marter P."/>
            <person name="Huang S."/>
        </authorList>
    </citation>
    <scope>NUCLEOTIDE SEQUENCE</scope>
    <source>
        <strain evidence="2">JP213</strain>
    </source>
</reference>
<evidence type="ECO:0000259" key="1">
    <source>
        <dbReference type="PROSITE" id="PS50206"/>
    </source>
</evidence>
<dbReference type="Proteomes" id="UP000767446">
    <property type="component" value="Unassembled WGS sequence"/>
</dbReference>
<dbReference type="CDD" id="cd00158">
    <property type="entry name" value="RHOD"/>
    <property type="match status" value="1"/>
</dbReference>
<dbReference type="EMBL" id="JADQBC010000001">
    <property type="protein sequence ID" value="MBR8826342.1"/>
    <property type="molecule type" value="Genomic_DNA"/>
</dbReference>